<accession>A0AAJ0EAQ0</accession>
<organism evidence="1 2">
    <name type="scientific">Colletotrichum phormii</name>
    <dbReference type="NCBI Taxonomy" id="359342"/>
    <lineage>
        <taxon>Eukaryota</taxon>
        <taxon>Fungi</taxon>
        <taxon>Dikarya</taxon>
        <taxon>Ascomycota</taxon>
        <taxon>Pezizomycotina</taxon>
        <taxon>Sordariomycetes</taxon>
        <taxon>Hypocreomycetidae</taxon>
        <taxon>Glomerellales</taxon>
        <taxon>Glomerellaceae</taxon>
        <taxon>Colletotrichum</taxon>
        <taxon>Colletotrichum acutatum species complex</taxon>
    </lineage>
</organism>
<keyword evidence="2" id="KW-1185">Reference proteome</keyword>
<protein>
    <submittedName>
        <fullName evidence="1">Uncharacterized protein</fullName>
    </submittedName>
</protein>
<evidence type="ECO:0000313" key="1">
    <source>
        <dbReference type="EMBL" id="KAK1624826.1"/>
    </source>
</evidence>
<gene>
    <name evidence="1" type="ORF">BDP81DRAFT_499980</name>
</gene>
<dbReference type="Proteomes" id="UP001243989">
    <property type="component" value="Unassembled WGS sequence"/>
</dbReference>
<dbReference type="EMBL" id="JAHMHQ010000022">
    <property type="protein sequence ID" value="KAK1624826.1"/>
    <property type="molecule type" value="Genomic_DNA"/>
</dbReference>
<dbReference type="RefSeq" id="XP_060440821.1">
    <property type="nucleotide sequence ID" value="XM_060595499.1"/>
</dbReference>
<reference evidence="1" key="1">
    <citation type="submission" date="2021-06" db="EMBL/GenBank/DDBJ databases">
        <title>Comparative genomics, transcriptomics and evolutionary studies reveal genomic signatures of adaptation to plant cell wall in hemibiotrophic fungi.</title>
        <authorList>
            <consortium name="DOE Joint Genome Institute"/>
            <person name="Baroncelli R."/>
            <person name="Diaz J.F."/>
            <person name="Benocci T."/>
            <person name="Peng M."/>
            <person name="Battaglia E."/>
            <person name="Haridas S."/>
            <person name="Andreopoulos W."/>
            <person name="Labutti K."/>
            <person name="Pangilinan J."/>
            <person name="Floch G.L."/>
            <person name="Makela M.R."/>
            <person name="Henrissat B."/>
            <person name="Grigoriev I.V."/>
            <person name="Crouch J.A."/>
            <person name="De Vries R.P."/>
            <person name="Sukno S.A."/>
            <person name="Thon M.R."/>
        </authorList>
    </citation>
    <scope>NUCLEOTIDE SEQUENCE</scope>
    <source>
        <strain evidence="1">CBS 102054</strain>
    </source>
</reference>
<proteinExistence type="predicted"/>
<evidence type="ECO:0000313" key="2">
    <source>
        <dbReference type="Proteomes" id="UP001243989"/>
    </source>
</evidence>
<sequence>MRPVDSKQVKRFINDTICHHSAPPLTPGIILQWNLPYAAYRASLVRQDNHASPFSHNPPTPQYLHVNSPDTSAGRGEISDILTPTSALIRRKTLLDRSSLLLQGRREEWLGGCNNNDRRTISDWLHDYWMHCFMTAKFWGVGPQEWTAGLISEVTTGSGVIGTPDALHSMSPFARVSILSPQETPITENPRPTDLCRWVIHHEDTTEWPTSQTSRSYQSSIQEAFTSSRFSAIAPNEVPISNEVIAEVISKSPKQLSLDSWAFAIMTGNLDLLGKLQHEAGSKPDLDFAEIHPYHLAASFVDGGNVCCLVLCYLTKALSYSYPIALKNLDSNGHTVLDALMISVLRSHTDCLPVDVSTSFIHCTRFPGEEKDICGHWDADSPAIRHLHSSGQPRVPAQWKHAFCHSSVQAICHNIMAIFLSSSAPDINAFSGLFRRRCTSCGLEMQLGPLHTLVAVAFHLAENGKNGETLFGALACLVCLLALGADPAQVADLSVLDVFSSPDEGSCGHRPMTAMELAEEVPQEIIDDWTPSCQVGWRCLVLILRHATPSPQGDSPFGKFSNRVSVCQLPGHDETWESENPNSHEDPVSYVYCAFHRSHGDYLNMAPINQNLGTLWAAIQTELHSYRKVTDLDPNISDHFQLSSLLKWLEEETDDFETPLLTEDMMQRHTPCGWFLGKQSLFGVMAPDMCSRYFMNMDIWSRASFVEEMVPGDCEREV</sequence>
<name>A0AAJ0EAQ0_9PEZI</name>
<dbReference type="GeneID" id="85480361"/>
<comment type="caution">
    <text evidence="1">The sequence shown here is derived from an EMBL/GenBank/DDBJ whole genome shotgun (WGS) entry which is preliminary data.</text>
</comment>
<dbReference type="AlphaFoldDB" id="A0AAJ0EAQ0"/>